<name>A0A679BBN7_ORYSI</name>
<feature type="region of interest" description="Disordered" evidence="1">
    <location>
        <begin position="87"/>
        <end position="107"/>
    </location>
</feature>
<feature type="region of interest" description="Disordered" evidence="1">
    <location>
        <begin position="135"/>
        <end position="163"/>
    </location>
</feature>
<sequence length="183" mass="19853">MHSKNRGSPSPFHPWLCGHDAEPVAHAVPPRVGLAIVRAHPAVLARPQPRNIPRTDLAALISTTPNPGRPPLHQTVARRCPRASVAAAESNFASTPGESSQDRRRIHEKDVRDLFTSRVKLGAAEPTVLPIPAAARRAGRAPARRQPISPPVKLNRRRPLSPLPCPRPKLIADINGAELIRSL</sequence>
<organism evidence="2">
    <name type="scientific">Oryza sativa subsp. indica</name>
    <name type="common">Rice</name>
    <dbReference type="NCBI Taxonomy" id="39946"/>
    <lineage>
        <taxon>Eukaryota</taxon>
        <taxon>Viridiplantae</taxon>
        <taxon>Streptophyta</taxon>
        <taxon>Embryophyta</taxon>
        <taxon>Tracheophyta</taxon>
        <taxon>Spermatophyta</taxon>
        <taxon>Magnoliopsida</taxon>
        <taxon>Liliopsida</taxon>
        <taxon>Poales</taxon>
        <taxon>Poaceae</taxon>
        <taxon>BOP clade</taxon>
        <taxon>Oryzoideae</taxon>
        <taxon>Oryzeae</taxon>
        <taxon>Oryzinae</taxon>
        <taxon>Oryza</taxon>
        <taxon>Oryza sativa</taxon>
    </lineage>
</organism>
<evidence type="ECO:0000313" key="2">
    <source>
        <dbReference type="EMBL" id="BBD82552.1"/>
    </source>
</evidence>
<accession>A0A679BBN7</accession>
<evidence type="ECO:0000256" key="1">
    <source>
        <dbReference type="SAM" id="MobiDB-lite"/>
    </source>
</evidence>
<reference evidence="2" key="1">
    <citation type="submission" date="2009-05" db="EMBL/GenBank/DDBJ databases">
        <title>Oryza sativa Indica Group genomic DNA, chromosome 11, BAC clone:K0149H02, cultivar:Kasalath.</title>
        <authorList>
            <person name="Matsumoto T."/>
            <person name="Wu J."/>
            <person name="Kanamori H."/>
        </authorList>
    </citation>
    <scope>NUCLEOTIDE SEQUENCE</scope>
</reference>
<gene>
    <name evidence="2" type="primary">K0149H02.32</name>
</gene>
<protein>
    <submittedName>
        <fullName evidence="2">Uncharacterized protein</fullName>
    </submittedName>
</protein>
<dbReference type="AlphaFoldDB" id="A0A679BBN7"/>
<proteinExistence type="predicted"/>
<dbReference type="EMBL" id="AP011490">
    <property type="protein sequence ID" value="BBD82552.1"/>
    <property type="molecule type" value="Genomic_DNA"/>
</dbReference>